<reference evidence="6 7" key="1">
    <citation type="submission" date="2020-05" db="EMBL/GenBank/DDBJ databases">
        <title>Complete genome sequence of Gemmatimonas greenlandica TET16.</title>
        <authorList>
            <person name="Zeng Y."/>
        </authorList>
    </citation>
    <scope>NUCLEOTIDE SEQUENCE [LARGE SCALE GENOMIC DNA]</scope>
    <source>
        <strain evidence="6 7">TET16</strain>
    </source>
</reference>
<feature type="domain" description="SWIM-type" evidence="3">
    <location>
        <begin position="47"/>
        <end position="84"/>
    </location>
</feature>
<dbReference type="PROSITE" id="PS51194">
    <property type="entry name" value="HELICASE_CTER"/>
    <property type="match status" value="1"/>
</dbReference>
<dbReference type="GO" id="GO:0005524">
    <property type="term" value="F:ATP binding"/>
    <property type="evidence" value="ECO:0007669"/>
    <property type="project" value="InterPro"/>
</dbReference>
<dbReference type="PROSITE" id="PS50966">
    <property type="entry name" value="ZF_SWIM"/>
    <property type="match status" value="1"/>
</dbReference>
<keyword evidence="2" id="KW-0479">Metal-binding</keyword>
<sequence>MIPVLLEQCFPPDVRERGEAYIDPFVLTLEHVDAVAATAAVQGTRTYGVFLRPRPGRLHLGCTCPHGQEHGACKHLWALLRVLDTQGTLAPLLETAASSNAEPQVTFERAALAVMKPQPRAVEAKGAPAPEWQTALRDTSGRQRSVFTETRVTNRATSLPADRRIVYLVHLTESAQHRGVRVEITTQRRDRDSVWEEPKHFQYSIDAWCNAPDPVDRQIAEMLLGSSDAQGIATMPTGGFIVRPRAYHTTLRMICDTGRARLRSNRPSLDTRMISWDDDAPWQVAMRLDRPTPEQYQLVGELLRGEAVRPLSDANWIHESGLVLFGKTLSRLDSDQVWPLVQKLWTAGEFELGDDPSAFLAEYHALPNMPRLSLPAGEMHVESDAAPLPVARITSGAGSWRTSPSWLTLRFRYGSEFVDAASTASTCFDKKTRTLYRRRAAAERNAMTRLRALGAQEMYSYAESRMSLVVQPHTLPRLISALVRDGWLIESDGATFVAPSPLQVRVSSGIDWFDLTGTLRYGDHELTLSQLLTAMDEGSELIEFGNGVIGFLPEESLDELRALLAIGVRRGDGIRFRSSQLALLDVLLAALPDVDVDETLASGRAELKKFQGINAIPVPRGFVGTLRGYQEEGLSWFGFLRRFALGGCLADDMGLGKTIQVLAMLEARREEGAGMSLLVVPRSLVFNWVREAARFTPALKVHDLSHAERSVEDLDTVDAHLAITTYGTLRRDIARLGSRRFDYVILDEAQAIKNAGTATAKACRLLQADHRLALSGTPIENRIEELWSLFEFLNPGMLGAATTFSSATRTLAALRPGMPAGTGVSAQELLSRALRPVVLRRTKAMVAKELPARIEQTIEVELEPKQRAFYEQLRSQYATSLLDRVERDGIGKSRMHILEALLRLRQAACHPALVDPTKASLPSAKLDAVVPALQEIAAEGNKVLVFSQFTSFLSLLRARLDALEVPYEYLDGRTRDRQARVDRFQSADGPPLFLISLKAGGHGLNLTAAEYVYLLDPWWNPAVEAQAIDRAHRIGQTNQVIATRVVARDTIESKILELQASKRALADAILSEDKGGLAGVGREELQLLLG</sequence>
<dbReference type="SMART" id="SM00487">
    <property type="entry name" value="DEXDc"/>
    <property type="match status" value="1"/>
</dbReference>
<organism evidence="6 7">
    <name type="scientific">Gemmatimonas groenlandica</name>
    <dbReference type="NCBI Taxonomy" id="2732249"/>
    <lineage>
        <taxon>Bacteria</taxon>
        <taxon>Pseudomonadati</taxon>
        <taxon>Gemmatimonadota</taxon>
        <taxon>Gemmatimonadia</taxon>
        <taxon>Gemmatimonadales</taxon>
        <taxon>Gemmatimonadaceae</taxon>
        <taxon>Gemmatimonas</taxon>
    </lineage>
</organism>
<keyword evidence="7" id="KW-1185">Reference proteome</keyword>
<dbReference type="EMBL" id="CP053085">
    <property type="protein sequence ID" value="QJR36845.1"/>
    <property type="molecule type" value="Genomic_DNA"/>
</dbReference>
<evidence type="ECO:0000313" key="7">
    <source>
        <dbReference type="Proteomes" id="UP000500938"/>
    </source>
</evidence>
<keyword evidence="2" id="KW-0863">Zinc-finger</keyword>
<dbReference type="InterPro" id="IPR014001">
    <property type="entry name" value="Helicase_ATP-bd"/>
</dbReference>
<feature type="domain" description="Helicase ATP-binding" evidence="4">
    <location>
        <begin position="638"/>
        <end position="796"/>
    </location>
</feature>
<dbReference type="GO" id="GO:0004386">
    <property type="term" value="F:helicase activity"/>
    <property type="evidence" value="ECO:0007669"/>
    <property type="project" value="UniProtKB-KW"/>
</dbReference>
<dbReference type="InterPro" id="IPR007527">
    <property type="entry name" value="Znf_SWIM"/>
</dbReference>
<dbReference type="InterPro" id="IPR001650">
    <property type="entry name" value="Helicase_C-like"/>
</dbReference>
<dbReference type="InterPro" id="IPR049730">
    <property type="entry name" value="SNF2/RAD54-like_C"/>
</dbReference>
<dbReference type="Pfam" id="PF00271">
    <property type="entry name" value="Helicase_C"/>
    <property type="match status" value="1"/>
</dbReference>
<keyword evidence="6" id="KW-0547">Nucleotide-binding</keyword>
<dbReference type="KEGG" id="ggr:HKW67_15630"/>
<keyword evidence="6" id="KW-0067">ATP-binding</keyword>
<dbReference type="InterPro" id="IPR027417">
    <property type="entry name" value="P-loop_NTPase"/>
</dbReference>
<dbReference type="InterPro" id="IPR000330">
    <property type="entry name" value="SNF2_N"/>
</dbReference>
<feature type="domain" description="Helicase C-terminal" evidence="5">
    <location>
        <begin position="925"/>
        <end position="1076"/>
    </location>
</feature>
<dbReference type="PROSITE" id="PS51192">
    <property type="entry name" value="HELICASE_ATP_BIND_1"/>
    <property type="match status" value="1"/>
</dbReference>
<dbReference type="SUPFAM" id="SSF52540">
    <property type="entry name" value="P-loop containing nucleoside triphosphate hydrolases"/>
    <property type="match status" value="2"/>
</dbReference>
<protein>
    <submittedName>
        <fullName evidence="6">DEAD/DEAH box helicase</fullName>
    </submittedName>
</protein>
<evidence type="ECO:0000259" key="3">
    <source>
        <dbReference type="PROSITE" id="PS50966"/>
    </source>
</evidence>
<dbReference type="CDD" id="cd18793">
    <property type="entry name" value="SF2_C_SNF"/>
    <property type="match status" value="1"/>
</dbReference>
<dbReference type="GO" id="GO:0016787">
    <property type="term" value="F:hydrolase activity"/>
    <property type="evidence" value="ECO:0007669"/>
    <property type="project" value="UniProtKB-KW"/>
</dbReference>
<evidence type="ECO:0000256" key="2">
    <source>
        <dbReference type="PROSITE-ProRule" id="PRU00325"/>
    </source>
</evidence>
<dbReference type="AlphaFoldDB" id="A0A6M4IRT9"/>
<accession>A0A6M4IRT9</accession>
<dbReference type="RefSeq" id="WP_171226278.1">
    <property type="nucleotide sequence ID" value="NZ_CP053085.1"/>
</dbReference>
<dbReference type="Gene3D" id="3.40.50.300">
    <property type="entry name" value="P-loop containing nucleotide triphosphate hydrolases"/>
    <property type="match status" value="1"/>
</dbReference>
<dbReference type="Gene3D" id="3.40.50.10810">
    <property type="entry name" value="Tandem AAA-ATPase domain"/>
    <property type="match status" value="1"/>
</dbReference>
<evidence type="ECO:0000259" key="4">
    <source>
        <dbReference type="PROSITE" id="PS51192"/>
    </source>
</evidence>
<evidence type="ECO:0000259" key="5">
    <source>
        <dbReference type="PROSITE" id="PS51194"/>
    </source>
</evidence>
<gene>
    <name evidence="6" type="ORF">HKW67_15630</name>
</gene>
<name>A0A6M4IRT9_9BACT</name>
<dbReference type="InterPro" id="IPR038718">
    <property type="entry name" value="SNF2-like_sf"/>
</dbReference>
<dbReference type="GO" id="GO:0008270">
    <property type="term" value="F:zinc ion binding"/>
    <property type="evidence" value="ECO:0007669"/>
    <property type="project" value="UniProtKB-KW"/>
</dbReference>
<keyword evidence="6" id="KW-0347">Helicase</keyword>
<evidence type="ECO:0000313" key="6">
    <source>
        <dbReference type="EMBL" id="QJR36845.1"/>
    </source>
</evidence>
<proteinExistence type="predicted"/>
<dbReference type="Proteomes" id="UP000500938">
    <property type="component" value="Chromosome"/>
</dbReference>
<dbReference type="PANTHER" id="PTHR10799">
    <property type="entry name" value="SNF2/RAD54 HELICASE FAMILY"/>
    <property type="match status" value="1"/>
</dbReference>
<dbReference type="Pfam" id="PF00176">
    <property type="entry name" value="SNF2-rel_dom"/>
    <property type="match status" value="1"/>
</dbReference>
<dbReference type="SMART" id="SM00490">
    <property type="entry name" value="HELICc"/>
    <property type="match status" value="1"/>
</dbReference>
<keyword evidence="1" id="KW-0378">Hydrolase</keyword>
<evidence type="ECO:0000256" key="1">
    <source>
        <dbReference type="ARBA" id="ARBA00022801"/>
    </source>
</evidence>
<keyword evidence="2" id="KW-0862">Zinc</keyword>